<evidence type="ECO:0000256" key="3">
    <source>
        <dbReference type="ARBA" id="ARBA00022692"/>
    </source>
</evidence>
<keyword evidence="2" id="KW-0813">Transport</keyword>
<dbReference type="Pfam" id="PF07690">
    <property type="entry name" value="MFS_1"/>
    <property type="match status" value="1"/>
</dbReference>
<feature type="transmembrane region" description="Helical" evidence="6">
    <location>
        <begin position="308"/>
        <end position="327"/>
    </location>
</feature>
<sequence length="489" mass="54488">MSTAIDRTDSFKDEKYLDPTPGAVDAIAEEIDPVAERKLLRKLDLHIAPVMCMIFLLAYIDRSNIGNASTAGLIADCGLVGNEYNTVVTLFYVTYVAFEVPLTVLLKKFRPSRLITGLVVGWGIVIVCTGFANSYASLIVLRLLLGAFESGLFPCLALYLSSFYRRKEQARRVAYLFVASALSGAFGGLLAYGILRIDGGGRKPWQWLFIIEGIITVVFGLSIPWLLPDDFESARYLTHADKELMRLRQRVESIYVGNQHFEWSKVRAAYSDYKLWINCFAQFGSNVLSFGFSTFLPNIIRAFGFDVVTTQVLTVPIYFWAAAVYITASIISDKIGRRIIFMIPLASVTLIGYIILIIPSITSQGVRVFALLLQATGIYSMVGLNIVLLTNSQAPYFKRATAIGTQQMIGNCAGFVAGQIFLTTDAPRYYLGAKVSLAFTCFCMCLYLTQYLIFTRLNAKREKMSTEEKERLIAEGADGDAHPDFRYPQ</sequence>
<evidence type="ECO:0000259" key="7">
    <source>
        <dbReference type="PROSITE" id="PS50850"/>
    </source>
</evidence>
<feature type="transmembrane region" description="Helical" evidence="6">
    <location>
        <begin position="339"/>
        <end position="362"/>
    </location>
</feature>
<feature type="transmembrane region" description="Helical" evidence="6">
    <location>
        <begin position="173"/>
        <end position="195"/>
    </location>
</feature>
<dbReference type="FunFam" id="1.20.1250.20:FF:000018">
    <property type="entry name" value="MFS transporter permease"/>
    <property type="match status" value="1"/>
</dbReference>
<feature type="transmembrane region" description="Helical" evidence="6">
    <location>
        <begin position="114"/>
        <end position="133"/>
    </location>
</feature>
<feature type="domain" description="Major facilitator superfamily (MFS) profile" evidence="7">
    <location>
        <begin position="47"/>
        <end position="461"/>
    </location>
</feature>
<dbReference type="Proteomes" id="UP001164286">
    <property type="component" value="Unassembled WGS sequence"/>
</dbReference>
<dbReference type="GO" id="GO:0022857">
    <property type="term" value="F:transmembrane transporter activity"/>
    <property type="evidence" value="ECO:0007669"/>
    <property type="project" value="InterPro"/>
</dbReference>
<feature type="transmembrane region" description="Helical" evidence="6">
    <location>
        <begin position="400"/>
        <end position="423"/>
    </location>
</feature>
<comment type="caution">
    <text evidence="8">The sequence shown here is derived from an EMBL/GenBank/DDBJ whole genome shotgun (WGS) entry which is preliminary data.</text>
</comment>
<accession>A0AA38LY91</accession>
<feature type="transmembrane region" description="Helical" evidence="6">
    <location>
        <begin position="435"/>
        <end position="454"/>
    </location>
</feature>
<dbReference type="InterPro" id="IPR011701">
    <property type="entry name" value="MFS"/>
</dbReference>
<keyword evidence="4 6" id="KW-1133">Transmembrane helix</keyword>
<organism evidence="8 9">
    <name type="scientific">Dioszegia hungarica</name>
    <dbReference type="NCBI Taxonomy" id="4972"/>
    <lineage>
        <taxon>Eukaryota</taxon>
        <taxon>Fungi</taxon>
        <taxon>Dikarya</taxon>
        <taxon>Basidiomycota</taxon>
        <taxon>Agaricomycotina</taxon>
        <taxon>Tremellomycetes</taxon>
        <taxon>Tremellales</taxon>
        <taxon>Bulleribasidiaceae</taxon>
        <taxon>Dioszegia</taxon>
    </lineage>
</organism>
<evidence type="ECO:0000256" key="6">
    <source>
        <dbReference type="SAM" id="Phobius"/>
    </source>
</evidence>
<dbReference type="PROSITE" id="PS50850">
    <property type="entry name" value="MFS"/>
    <property type="match status" value="1"/>
</dbReference>
<dbReference type="SUPFAM" id="SSF103473">
    <property type="entry name" value="MFS general substrate transporter"/>
    <property type="match status" value="1"/>
</dbReference>
<dbReference type="GO" id="GO:0016020">
    <property type="term" value="C:membrane"/>
    <property type="evidence" value="ECO:0007669"/>
    <property type="project" value="UniProtKB-SubCell"/>
</dbReference>
<evidence type="ECO:0000256" key="2">
    <source>
        <dbReference type="ARBA" id="ARBA00022448"/>
    </source>
</evidence>
<dbReference type="GeneID" id="77730088"/>
<feature type="transmembrane region" description="Helical" evidence="6">
    <location>
        <begin position="89"/>
        <end position="107"/>
    </location>
</feature>
<reference evidence="8" key="1">
    <citation type="journal article" date="2022" name="G3 (Bethesda)">
        <title>High quality genome of the basidiomycete yeast Dioszegia hungarica PDD-24b-2 isolated from cloud water.</title>
        <authorList>
            <person name="Jarrige D."/>
            <person name="Haridas S."/>
            <person name="Bleykasten-Grosshans C."/>
            <person name="Joly M."/>
            <person name="Nadalig T."/>
            <person name="Sancelme M."/>
            <person name="Vuilleumier S."/>
            <person name="Grigoriev I.V."/>
            <person name="Amato P."/>
            <person name="Bringel F."/>
        </authorList>
    </citation>
    <scope>NUCLEOTIDE SEQUENCE</scope>
    <source>
        <strain evidence="8">PDD-24b-2</strain>
    </source>
</reference>
<dbReference type="InterPro" id="IPR020846">
    <property type="entry name" value="MFS_dom"/>
</dbReference>
<keyword evidence="3 6" id="KW-0812">Transmembrane</keyword>
<proteinExistence type="predicted"/>
<dbReference type="FunFam" id="1.20.1250.20:FF:000013">
    <property type="entry name" value="MFS general substrate transporter"/>
    <property type="match status" value="1"/>
</dbReference>
<gene>
    <name evidence="8" type="ORF">MKK02DRAFT_39995</name>
</gene>
<evidence type="ECO:0000256" key="1">
    <source>
        <dbReference type="ARBA" id="ARBA00004141"/>
    </source>
</evidence>
<feature type="transmembrane region" description="Helical" evidence="6">
    <location>
        <begin position="368"/>
        <end position="388"/>
    </location>
</feature>
<evidence type="ECO:0000256" key="5">
    <source>
        <dbReference type="ARBA" id="ARBA00023136"/>
    </source>
</evidence>
<dbReference type="EMBL" id="JAKWFO010000001">
    <property type="protein sequence ID" value="KAI9639673.1"/>
    <property type="molecule type" value="Genomic_DNA"/>
</dbReference>
<keyword evidence="9" id="KW-1185">Reference proteome</keyword>
<dbReference type="AlphaFoldDB" id="A0AA38LY91"/>
<dbReference type="Gene3D" id="1.20.1250.20">
    <property type="entry name" value="MFS general substrate transporter like domains"/>
    <property type="match status" value="2"/>
</dbReference>
<dbReference type="PANTHER" id="PTHR43791:SF24">
    <property type="entry name" value="NICOTINIC ACID PLASMA MEMBRANE TRANSPORTER"/>
    <property type="match status" value="1"/>
</dbReference>
<feature type="transmembrane region" description="Helical" evidence="6">
    <location>
        <begin position="139"/>
        <end position="161"/>
    </location>
</feature>
<comment type="subcellular location">
    <subcellularLocation>
        <location evidence="1">Membrane</location>
        <topology evidence="1">Multi-pass membrane protein</topology>
    </subcellularLocation>
</comment>
<dbReference type="CDD" id="cd17327">
    <property type="entry name" value="MFS_FEN2_like"/>
    <property type="match status" value="1"/>
</dbReference>
<dbReference type="InterPro" id="IPR036259">
    <property type="entry name" value="MFS_trans_sf"/>
</dbReference>
<evidence type="ECO:0000313" key="8">
    <source>
        <dbReference type="EMBL" id="KAI9639673.1"/>
    </source>
</evidence>
<dbReference type="PANTHER" id="PTHR43791">
    <property type="entry name" value="PERMEASE-RELATED"/>
    <property type="match status" value="1"/>
</dbReference>
<keyword evidence="5 6" id="KW-0472">Membrane</keyword>
<feature type="transmembrane region" description="Helical" evidence="6">
    <location>
        <begin position="275"/>
        <end position="296"/>
    </location>
</feature>
<dbReference type="RefSeq" id="XP_052949450.1">
    <property type="nucleotide sequence ID" value="XM_053090883.1"/>
</dbReference>
<protein>
    <submittedName>
        <fullName evidence="8">Major facilitator superfamily transporter</fullName>
    </submittedName>
</protein>
<evidence type="ECO:0000256" key="4">
    <source>
        <dbReference type="ARBA" id="ARBA00022989"/>
    </source>
</evidence>
<feature type="transmembrane region" description="Helical" evidence="6">
    <location>
        <begin position="43"/>
        <end position="60"/>
    </location>
</feature>
<feature type="transmembrane region" description="Helical" evidence="6">
    <location>
        <begin position="207"/>
        <end position="227"/>
    </location>
</feature>
<evidence type="ECO:0000313" key="9">
    <source>
        <dbReference type="Proteomes" id="UP001164286"/>
    </source>
</evidence>
<name>A0AA38LY91_9TREE</name>